<evidence type="ECO:0000313" key="4">
    <source>
        <dbReference type="Proteomes" id="UP000199001"/>
    </source>
</evidence>
<dbReference type="Proteomes" id="UP000199001">
    <property type="component" value="Unassembled WGS sequence"/>
</dbReference>
<feature type="transmembrane region" description="Helical" evidence="2">
    <location>
        <begin position="113"/>
        <end position="136"/>
    </location>
</feature>
<feature type="compositionally biased region" description="Low complexity" evidence="1">
    <location>
        <begin position="33"/>
        <end position="42"/>
    </location>
</feature>
<keyword evidence="4" id="KW-1185">Reference proteome</keyword>
<organism evidence="3 4">
    <name type="scientific">Micromonospora citrea</name>
    <dbReference type="NCBI Taxonomy" id="47855"/>
    <lineage>
        <taxon>Bacteria</taxon>
        <taxon>Bacillati</taxon>
        <taxon>Actinomycetota</taxon>
        <taxon>Actinomycetes</taxon>
        <taxon>Micromonosporales</taxon>
        <taxon>Micromonosporaceae</taxon>
        <taxon>Micromonospora</taxon>
    </lineage>
</organism>
<evidence type="ECO:0000256" key="2">
    <source>
        <dbReference type="SAM" id="Phobius"/>
    </source>
</evidence>
<keyword evidence="2" id="KW-0812">Transmembrane</keyword>
<evidence type="ECO:0008006" key="5">
    <source>
        <dbReference type="Google" id="ProtNLM"/>
    </source>
</evidence>
<name>A0A1C6U889_9ACTN</name>
<accession>A0A1C6U889</accession>
<dbReference type="RefSeq" id="WP_091096426.1">
    <property type="nucleotide sequence ID" value="NZ_FMHZ01000002.1"/>
</dbReference>
<dbReference type="AlphaFoldDB" id="A0A1C6U889"/>
<feature type="region of interest" description="Disordered" evidence="1">
    <location>
        <begin position="1"/>
        <end position="104"/>
    </location>
</feature>
<sequence length="299" mass="30510">MSYPPANPFPPPPERGAPYGSQPGGYGPPPQPGGYEPPQTGGYPPPQAGGYGPPQQAGGYGPPQQAGGYGPPQQAGGYGPPQQVGGHLPAQPGGAPVPPYGPPAKRKSSAGKIVLFVLAGVLVLCLGGAAITFFVVKDEVKETVDATRIRVVEPDTLAGRPKATDPALQVGAQQLEAELNRSLPDASSTVGAFYGTPAKQDLVMIAAASGMNPNPAKTLEDTIRGARTSDVRLGEMSSVDPGPLGGEAKCGDAKAENVPLGVCVWSDRGSVGMIVIYFKTGTQAHAELAAMRGQIEQKS</sequence>
<proteinExistence type="predicted"/>
<protein>
    <recommendedName>
        <fullName evidence="5">Flagellar basal body-associated protein FliL</fullName>
    </recommendedName>
</protein>
<reference evidence="4" key="1">
    <citation type="submission" date="2016-06" db="EMBL/GenBank/DDBJ databases">
        <authorList>
            <person name="Varghese N."/>
            <person name="Submissions Spin"/>
        </authorList>
    </citation>
    <scope>NUCLEOTIDE SEQUENCE [LARGE SCALE GENOMIC DNA]</scope>
    <source>
        <strain evidence="4">DSM 43903</strain>
    </source>
</reference>
<dbReference type="STRING" id="47855.GA0070606_1615"/>
<keyword evidence="2" id="KW-0472">Membrane</keyword>
<evidence type="ECO:0000256" key="1">
    <source>
        <dbReference type="SAM" id="MobiDB-lite"/>
    </source>
</evidence>
<feature type="compositionally biased region" description="Pro residues" evidence="1">
    <location>
        <begin position="1"/>
        <end position="15"/>
    </location>
</feature>
<keyword evidence="2" id="KW-1133">Transmembrane helix</keyword>
<gene>
    <name evidence="3" type="ORF">GA0070606_1615</name>
</gene>
<dbReference type="EMBL" id="FMHZ01000002">
    <property type="protein sequence ID" value="SCL50315.1"/>
    <property type="molecule type" value="Genomic_DNA"/>
</dbReference>
<feature type="compositionally biased region" description="Low complexity" evidence="1">
    <location>
        <begin position="53"/>
        <end position="94"/>
    </location>
</feature>
<evidence type="ECO:0000313" key="3">
    <source>
        <dbReference type="EMBL" id="SCL50315.1"/>
    </source>
</evidence>
<dbReference type="OrthoDB" id="3868477at2"/>